<reference evidence="2" key="1">
    <citation type="journal article" date="2021" name="PeerJ">
        <title>Extensive microbial diversity within the chicken gut microbiome revealed by metagenomics and culture.</title>
        <authorList>
            <person name="Gilroy R."/>
            <person name="Ravi A."/>
            <person name="Getino M."/>
            <person name="Pursley I."/>
            <person name="Horton D.L."/>
            <person name="Alikhan N.F."/>
            <person name="Baker D."/>
            <person name="Gharbi K."/>
            <person name="Hall N."/>
            <person name="Watson M."/>
            <person name="Adriaenssens E.M."/>
            <person name="Foster-Nyarko E."/>
            <person name="Jarju S."/>
            <person name="Secka A."/>
            <person name="Antonio M."/>
            <person name="Oren A."/>
            <person name="Chaudhuri R.R."/>
            <person name="La Ragione R."/>
            <person name="Hildebrand F."/>
            <person name="Pallen M.J."/>
        </authorList>
    </citation>
    <scope>NUCLEOTIDE SEQUENCE</scope>
    <source>
        <strain evidence="2">ChiGjej6B6-11269</strain>
    </source>
</reference>
<evidence type="ECO:0000256" key="1">
    <source>
        <dbReference type="SAM" id="Phobius"/>
    </source>
</evidence>
<feature type="non-terminal residue" evidence="2">
    <location>
        <position position="1"/>
    </location>
</feature>
<reference evidence="2" key="2">
    <citation type="submission" date="2021-09" db="EMBL/GenBank/DDBJ databases">
        <authorList>
            <person name="Gilroy R."/>
        </authorList>
    </citation>
    <scope>NUCLEOTIDE SEQUENCE</scope>
    <source>
        <strain evidence="2">ChiGjej6B6-11269</strain>
    </source>
</reference>
<keyword evidence="1" id="KW-0812">Transmembrane</keyword>
<evidence type="ECO:0000313" key="2">
    <source>
        <dbReference type="EMBL" id="HJF65564.1"/>
    </source>
</evidence>
<dbReference type="EMBL" id="DYWI01000104">
    <property type="protein sequence ID" value="HJF65564.1"/>
    <property type="molecule type" value="Genomic_DNA"/>
</dbReference>
<keyword evidence="1" id="KW-0472">Membrane</keyword>
<comment type="caution">
    <text evidence="2">The sequence shown here is derived from an EMBL/GenBank/DDBJ whole genome shotgun (WGS) entry which is preliminary data.</text>
</comment>
<evidence type="ECO:0000313" key="3">
    <source>
        <dbReference type="Proteomes" id="UP000786989"/>
    </source>
</evidence>
<name>A0A9D3A0M4_9ACTN</name>
<gene>
    <name evidence="2" type="ORF">K8U77_05565</name>
</gene>
<feature type="transmembrane region" description="Helical" evidence="1">
    <location>
        <begin position="21"/>
        <end position="46"/>
    </location>
</feature>
<sequence length="92" mass="10325">RFRQLFMKERRSIGRRFSLLVAVPAVGHRFVAPFVALIACGHFFVIPLNLGKSPFSFDALAIYCAKVTAFKMTRGHTHALRADVCSERGSEQ</sequence>
<dbReference type="AlphaFoldDB" id="A0A9D3A0M4"/>
<accession>A0A9D3A0M4</accession>
<organism evidence="2 3">
    <name type="scientific">Slackia equolifaciens</name>
    <dbReference type="NCBI Taxonomy" id="498718"/>
    <lineage>
        <taxon>Bacteria</taxon>
        <taxon>Bacillati</taxon>
        <taxon>Actinomycetota</taxon>
        <taxon>Coriobacteriia</taxon>
        <taxon>Eggerthellales</taxon>
        <taxon>Eggerthellaceae</taxon>
        <taxon>Slackia</taxon>
    </lineage>
</organism>
<keyword evidence="1" id="KW-1133">Transmembrane helix</keyword>
<protein>
    <submittedName>
        <fullName evidence="2">Uncharacterized protein</fullName>
    </submittedName>
</protein>
<proteinExistence type="predicted"/>
<dbReference type="Proteomes" id="UP000786989">
    <property type="component" value="Unassembled WGS sequence"/>
</dbReference>